<evidence type="ECO:0000313" key="3">
    <source>
        <dbReference type="EMBL" id="KAJ7305651.1"/>
    </source>
</evidence>
<evidence type="ECO:0000256" key="1">
    <source>
        <dbReference type="SAM" id="Phobius"/>
    </source>
</evidence>
<feature type="transmembrane region" description="Helical" evidence="1">
    <location>
        <begin position="43"/>
        <end position="61"/>
    </location>
</feature>
<dbReference type="EMBL" id="JARIHO010000095">
    <property type="protein sequence ID" value="KAJ7305651.1"/>
    <property type="molecule type" value="Genomic_DNA"/>
</dbReference>
<evidence type="ECO:0000259" key="2">
    <source>
        <dbReference type="Pfam" id="PF20152"/>
    </source>
</evidence>
<gene>
    <name evidence="3" type="ORF">DFH08DRAFT_976206</name>
</gene>
<name>A0AAD6Z304_9AGAR</name>
<dbReference type="InterPro" id="IPR045339">
    <property type="entry name" value="DUF6534"/>
</dbReference>
<keyword evidence="1" id="KW-0472">Membrane</keyword>
<keyword evidence="4" id="KW-1185">Reference proteome</keyword>
<feature type="transmembrane region" description="Helical" evidence="1">
    <location>
        <begin position="191"/>
        <end position="214"/>
    </location>
</feature>
<reference evidence="3" key="1">
    <citation type="submission" date="2023-03" db="EMBL/GenBank/DDBJ databases">
        <title>Massive genome expansion in bonnet fungi (Mycena s.s.) driven by repeated elements and novel gene families across ecological guilds.</title>
        <authorList>
            <consortium name="Lawrence Berkeley National Laboratory"/>
            <person name="Harder C.B."/>
            <person name="Miyauchi S."/>
            <person name="Viragh M."/>
            <person name="Kuo A."/>
            <person name="Thoen E."/>
            <person name="Andreopoulos B."/>
            <person name="Lu D."/>
            <person name="Skrede I."/>
            <person name="Drula E."/>
            <person name="Henrissat B."/>
            <person name="Morin E."/>
            <person name="Kohler A."/>
            <person name="Barry K."/>
            <person name="LaButti K."/>
            <person name="Morin E."/>
            <person name="Salamov A."/>
            <person name="Lipzen A."/>
            <person name="Mereny Z."/>
            <person name="Hegedus B."/>
            <person name="Baldrian P."/>
            <person name="Stursova M."/>
            <person name="Weitz H."/>
            <person name="Taylor A."/>
            <person name="Grigoriev I.V."/>
            <person name="Nagy L.G."/>
            <person name="Martin F."/>
            <person name="Kauserud H."/>
        </authorList>
    </citation>
    <scope>NUCLEOTIDE SEQUENCE</scope>
    <source>
        <strain evidence="3">CBHHK002</strain>
    </source>
</reference>
<feature type="transmembrane region" description="Helical" evidence="1">
    <location>
        <begin position="220"/>
        <end position="241"/>
    </location>
</feature>
<dbReference type="AlphaFoldDB" id="A0AAD6Z304"/>
<dbReference type="Proteomes" id="UP001218218">
    <property type="component" value="Unassembled WGS sequence"/>
</dbReference>
<feature type="transmembrane region" description="Helical" evidence="1">
    <location>
        <begin position="6"/>
        <end position="31"/>
    </location>
</feature>
<comment type="caution">
    <text evidence="3">The sequence shown here is derived from an EMBL/GenBank/DDBJ whole genome shotgun (WGS) entry which is preliminary data.</text>
</comment>
<feature type="transmembrane region" description="Helical" evidence="1">
    <location>
        <begin position="150"/>
        <end position="171"/>
    </location>
</feature>
<feature type="domain" description="DUF6534" evidence="2">
    <location>
        <begin position="157"/>
        <end position="240"/>
    </location>
</feature>
<protein>
    <recommendedName>
        <fullName evidence="2">DUF6534 domain-containing protein</fullName>
    </recommendedName>
</protein>
<evidence type="ECO:0000313" key="4">
    <source>
        <dbReference type="Proteomes" id="UP001218218"/>
    </source>
</evidence>
<proteinExistence type="predicted"/>
<dbReference type="Pfam" id="PF20152">
    <property type="entry name" value="DUF6534"/>
    <property type="match status" value="1"/>
</dbReference>
<sequence length="255" mass="27507">MALAVPIVPFIVASWLNVAMYAFELVLCSLYFRRRSRPLVHKIGVWALILADGACVIALSFNVCNNVTGAFRNPHYFVAPIAAQIMTTYVSAVIAQLFFCNIFYTLTGNVIVSGVMLLLITVHLGFSWASAILLIQNPTATLGMSFTTTTAGAVSCAATDVIIAGCLATKFGMLMREIVPGRTARSLVQRILILAVASGAVCATTTLTMMILLLKNNLNFTILFVLQGRVYALTILGNFLLRIPAGIHDETTPSQ</sequence>
<keyword evidence="1" id="KW-1133">Transmembrane helix</keyword>
<feature type="transmembrane region" description="Helical" evidence="1">
    <location>
        <begin position="111"/>
        <end position="135"/>
    </location>
</feature>
<organism evidence="3 4">
    <name type="scientific">Mycena albidolilacea</name>
    <dbReference type="NCBI Taxonomy" id="1033008"/>
    <lineage>
        <taxon>Eukaryota</taxon>
        <taxon>Fungi</taxon>
        <taxon>Dikarya</taxon>
        <taxon>Basidiomycota</taxon>
        <taxon>Agaricomycotina</taxon>
        <taxon>Agaricomycetes</taxon>
        <taxon>Agaricomycetidae</taxon>
        <taxon>Agaricales</taxon>
        <taxon>Marasmiineae</taxon>
        <taxon>Mycenaceae</taxon>
        <taxon>Mycena</taxon>
    </lineage>
</organism>
<feature type="transmembrane region" description="Helical" evidence="1">
    <location>
        <begin position="81"/>
        <end position="104"/>
    </location>
</feature>
<accession>A0AAD6Z304</accession>
<keyword evidence="1" id="KW-0812">Transmembrane</keyword>